<evidence type="ECO:0000313" key="3">
    <source>
        <dbReference type="EMBL" id="MCL6270353.1"/>
    </source>
</evidence>
<dbReference type="EMBL" id="JAMFLX010000012">
    <property type="protein sequence ID" value="MCL6270353.1"/>
    <property type="molecule type" value="Genomic_DNA"/>
</dbReference>
<sequence>MSGDGGVLIGQKRIGGVIPSSPEVEKDLPAGKSHGRRVQITQPRSSVFSALGKLSSQHKNEPQVKLLSARKVDVDAFSGPGVLKQKTSGDPVKLARSQSLPVSLTEPTPAQLLGPARYSVDDSMIDRSSTSGKDNIFLAGEGRELKSTAPTEQEKVTKPKRRRLGSVAKKLKTAKAFLSANGKTPKLSDHVLMGMDKVANYENQGIPRSYLEKTQKVADELGIIVAIRPVELICKTLIEEGAESKGLNIKGKSSNWGPMAGFIPFDQKFSKVAAIKDPAERAAAIEKYNTKNEASVREGHATVEHLALSQKRMDELTGMGILHGAVRINPSEGYTSALTFQSHPNGGKDQTFEAQLRPDGKWDIFSGTGDQREELMVIPKTADFDLLFNFSPFDQVDLGSSDRLQAADSELGIYSKRTLKLIDAMNAEYDRGEGKNMVHHGTDINNPVTDMDANLPATVMIPKSMQGKMGIYQKSPLLIKTYDELEKLFRTMRDAGIKVESNPLWGKMTGVVKENFDKKVDFFERRSSLPPDSSDL</sequence>
<keyword evidence="4" id="KW-1185">Reference proteome</keyword>
<evidence type="ECO:0000259" key="2">
    <source>
        <dbReference type="Pfam" id="PF03497"/>
    </source>
</evidence>
<accession>A0ABT0PG93</accession>
<name>A0ABT0PG93_9GAMM</name>
<dbReference type="InterPro" id="IPR035099">
    <property type="entry name" value="Anthrax_toxin_C-terminal"/>
</dbReference>
<comment type="caution">
    <text evidence="3">The sequence shown here is derived from an EMBL/GenBank/DDBJ whole genome shotgun (WGS) entry which is preliminary data.</text>
</comment>
<dbReference type="Proteomes" id="UP001203338">
    <property type="component" value="Unassembled WGS sequence"/>
</dbReference>
<dbReference type="RefSeq" id="WP_249699551.1">
    <property type="nucleotide sequence ID" value="NZ_JAMFLX010000012.1"/>
</dbReference>
<evidence type="ECO:0000256" key="1">
    <source>
        <dbReference type="SAM" id="MobiDB-lite"/>
    </source>
</evidence>
<gene>
    <name evidence="3" type="ORF">M3P05_10520</name>
</gene>
<evidence type="ECO:0000313" key="4">
    <source>
        <dbReference type="Proteomes" id="UP001203338"/>
    </source>
</evidence>
<reference evidence="3 4" key="1">
    <citation type="submission" date="2022-05" db="EMBL/GenBank/DDBJ databases">
        <authorList>
            <person name="Park J.-S."/>
        </authorList>
    </citation>
    <scope>NUCLEOTIDE SEQUENCE [LARGE SCALE GENOMIC DNA]</scope>
    <source>
        <strain evidence="3 4">2012CJ34-2</strain>
    </source>
</reference>
<organism evidence="3 4">
    <name type="scientific">Parendozoicomonas callyspongiae</name>
    <dbReference type="NCBI Taxonomy" id="2942213"/>
    <lineage>
        <taxon>Bacteria</taxon>
        <taxon>Pseudomonadati</taxon>
        <taxon>Pseudomonadota</taxon>
        <taxon>Gammaproteobacteria</taxon>
        <taxon>Oceanospirillales</taxon>
        <taxon>Endozoicomonadaceae</taxon>
        <taxon>Parendozoicomonas</taxon>
    </lineage>
</organism>
<dbReference type="InterPro" id="IPR005165">
    <property type="entry name" value="Anthrax_toxin_edema_cen"/>
</dbReference>
<feature type="domain" description="Anthrax toxin edema factor central" evidence="2">
    <location>
        <begin position="202"/>
        <end position="370"/>
    </location>
</feature>
<protein>
    <submittedName>
        <fullName evidence="3">CyaA/EF/ExoY family adenylyl cyclase toxin</fullName>
    </submittedName>
</protein>
<proteinExistence type="predicted"/>
<dbReference type="Pfam" id="PF03497">
    <property type="entry name" value="Anthrax_toxA"/>
    <property type="match status" value="1"/>
</dbReference>
<feature type="region of interest" description="Disordered" evidence="1">
    <location>
        <begin position="1"/>
        <end position="38"/>
    </location>
</feature>
<dbReference type="InterPro" id="IPR037017">
    <property type="entry name" value="Anthrax_toxin_edema_cen_sf"/>
</dbReference>
<dbReference type="Gene3D" id="3.90.1760.10">
    <property type="entry name" value="Anthrax toxin, edema factor, central domain"/>
    <property type="match status" value="1"/>
</dbReference>
<dbReference type="SUPFAM" id="SSF81298">
    <property type="entry name" value="Adenylylcyclase toxin (the edema factor)"/>
    <property type="match status" value="1"/>
</dbReference>